<evidence type="ECO:0000313" key="2">
    <source>
        <dbReference type="Proteomes" id="UP000823775"/>
    </source>
</evidence>
<organism evidence="1 2">
    <name type="scientific">Datura stramonium</name>
    <name type="common">Jimsonweed</name>
    <name type="synonym">Common thornapple</name>
    <dbReference type="NCBI Taxonomy" id="4076"/>
    <lineage>
        <taxon>Eukaryota</taxon>
        <taxon>Viridiplantae</taxon>
        <taxon>Streptophyta</taxon>
        <taxon>Embryophyta</taxon>
        <taxon>Tracheophyta</taxon>
        <taxon>Spermatophyta</taxon>
        <taxon>Magnoliopsida</taxon>
        <taxon>eudicotyledons</taxon>
        <taxon>Gunneridae</taxon>
        <taxon>Pentapetalae</taxon>
        <taxon>asterids</taxon>
        <taxon>lamiids</taxon>
        <taxon>Solanales</taxon>
        <taxon>Solanaceae</taxon>
        <taxon>Solanoideae</taxon>
        <taxon>Datureae</taxon>
        <taxon>Datura</taxon>
    </lineage>
</organism>
<accession>A0ABS8VNS4</accession>
<proteinExistence type="predicted"/>
<keyword evidence="2" id="KW-1185">Reference proteome</keyword>
<sequence>MSHLLPKGDSKVDELSSGRQIVTLVKACHFDHQRAARPNHRISRLDCKNILGVDLERDKSSVMDLVEVTSICCPLGRAMGYSFDYWEEELLDGVSVDATFVERARDKIEANLVAALVVGS</sequence>
<gene>
    <name evidence="1" type="ORF">HAX54_040833</name>
</gene>
<dbReference type="EMBL" id="JACEIK010005818">
    <property type="protein sequence ID" value="MCE0482251.1"/>
    <property type="molecule type" value="Genomic_DNA"/>
</dbReference>
<name>A0ABS8VNS4_DATST</name>
<protein>
    <submittedName>
        <fullName evidence="1">Uncharacterized protein</fullName>
    </submittedName>
</protein>
<evidence type="ECO:0000313" key="1">
    <source>
        <dbReference type="EMBL" id="MCE0482251.1"/>
    </source>
</evidence>
<dbReference type="Proteomes" id="UP000823775">
    <property type="component" value="Unassembled WGS sequence"/>
</dbReference>
<reference evidence="1 2" key="1">
    <citation type="journal article" date="2021" name="BMC Genomics">
        <title>Datura genome reveals duplications of psychoactive alkaloid biosynthetic genes and high mutation rate following tissue culture.</title>
        <authorList>
            <person name="Rajewski A."/>
            <person name="Carter-House D."/>
            <person name="Stajich J."/>
            <person name="Litt A."/>
        </authorList>
    </citation>
    <scope>NUCLEOTIDE SEQUENCE [LARGE SCALE GENOMIC DNA]</scope>
    <source>
        <strain evidence="1">AR-01</strain>
    </source>
</reference>
<comment type="caution">
    <text evidence="1">The sequence shown here is derived from an EMBL/GenBank/DDBJ whole genome shotgun (WGS) entry which is preliminary data.</text>
</comment>